<dbReference type="OrthoDB" id="9815044at2"/>
<dbReference type="SUPFAM" id="SSF102114">
    <property type="entry name" value="Radical SAM enzymes"/>
    <property type="match status" value="1"/>
</dbReference>
<keyword evidence="6" id="KW-0411">Iron-sulfur</keyword>
<dbReference type="GO" id="GO:0003824">
    <property type="term" value="F:catalytic activity"/>
    <property type="evidence" value="ECO:0007669"/>
    <property type="project" value="InterPro"/>
</dbReference>
<dbReference type="InterPro" id="IPR039661">
    <property type="entry name" value="ELP3"/>
</dbReference>
<reference evidence="7 8" key="1">
    <citation type="submission" date="2013-08" db="EMBL/GenBank/DDBJ databases">
        <title>An opportunistic ruminal bacterium that causes liver abscesses in cattle.</title>
        <authorList>
            <person name="Benahmed F.H."/>
            <person name="Rasmussen M."/>
            <person name="Harbottle H."/>
            <person name="Soppet D."/>
            <person name="Nagaraja T.G."/>
            <person name="Davidson M."/>
        </authorList>
    </citation>
    <scope>NUCLEOTIDE SEQUENCE [LARGE SCALE GENOMIC DNA]</scope>
    <source>
        <strain evidence="7 8">B35</strain>
    </source>
</reference>
<dbReference type="RefSeq" id="WP_039122449.1">
    <property type="nucleotide sequence ID" value="NZ_AOJP01000012.1"/>
</dbReference>
<protein>
    <submittedName>
        <fullName evidence="7">Oxygen-independent coproporphyrinogen III oxidase</fullName>
    </submittedName>
</protein>
<dbReference type="SFLD" id="SFLDG01082">
    <property type="entry name" value="B12-binding_domain_containing"/>
    <property type="match status" value="1"/>
</dbReference>
<dbReference type="InterPro" id="IPR032432">
    <property type="entry name" value="Radical_SAM_C"/>
</dbReference>
<dbReference type="Pfam" id="PF16199">
    <property type="entry name" value="Radical_SAM_C"/>
    <property type="match status" value="1"/>
</dbReference>
<keyword evidence="5" id="KW-0408">Iron</keyword>
<dbReference type="AlphaFoldDB" id="A0A017H2V7"/>
<comment type="cofactor">
    <cofactor evidence="1">
        <name>[4Fe-4S] cluster</name>
        <dbReference type="ChEBI" id="CHEBI:49883"/>
    </cofactor>
</comment>
<dbReference type="FunFam" id="3.80.30.20:FF:000016">
    <property type="entry name" value="Oxygen-independent coproporphyrinogen III oxidase"/>
    <property type="match status" value="1"/>
</dbReference>
<dbReference type="InterPro" id="IPR023404">
    <property type="entry name" value="rSAM_horseshoe"/>
</dbReference>
<evidence type="ECO:0000256" key="3">
    <source>
        <dbReference type="ARBA" id="ARBA00022691"/>
    </source>
</evidence>
<dbReference type="PANTHER" id="PTHR11135">
    <property type="entry name" value="HISTONE ACETYLTRANSFERASE-RELATED"/>
    <property type="match status" value="1"/>
</dbReference>
<keyword evidence="3" id="KW-0949">S-adenosyl-L-methionine</keyword>
<evidence type="ECO:0000256" key="6">
    <source>
        <dbReference type="ARBA" id="ARBA00023014"/>
    </source>
</evidence>
<keyword evidence="4" id="KW-0479">Metal-binding</keyword>
<comment type="caution">
    <text evidence="7">The sequence shown here is derived from an EMBL/GenBank/DDBJ whole genome shotgun (WGS) entry which is preliminary data.</text>
</comment>
<dbReference type="SMART" id="SM00729">
    <property type="entry name" value="Elp3"/>
    <property type="match status" value="1"/>
</dbReference>
<dbReference type="Proteomes" id="UP000031184">
    <property type="component" value="Unassembled WGS sequence"/>
</dbReference>
<dbReference type="PATRIC" id="fig|1226633.4.peg.2116"/>
<evidence type="ECO:0000313" key="8">
    <source>
        <dbReference type="Proteomes" id="UP000031184"/>
    </source>
</evidence>
<keyword evidence="2" id="KW-0004">4Fe-4S</keyword>
<organism evidence="7 8">
    <name type="scientific">Fusobacterium necrophorum subsp. funduliforme B35</name>
    <dbReference type="NCBI Taxonomy" id="1226633"/>
    <lineage>
        <taxon>Bacteria</taxon>
        <taxon>Fusobacteriati</taxon>
        <taxon>Fusobacteriota</taxon>
        <taxon>Fusobacteriia</taxon>
        <taxon>Fusobacteriales</taxon>
        <taxon>Fusobacteriaceae</taxon>
        <taxon>Fusobacterium</taxon>
    </lineage>
</organism>
<dbReference type="EMBL" id="AUZI01000026">
    <property type="protein sequence ID" value="KID48353.1"/>
    <property type="molecule type" value="Genomic_DNA"/>
</dbReference>
<evidence type="ECO:0000256" key="2">
    <source>
        <dbReference type="ARBA" id="ARBA00022485"/>
    </source>
</evidence>
<dbReference type="Gene3D" id="3.80.30.20">
    <property type="entry name" value="tm_1862 like domain"/>
    <property type="match status" value="1"/>
</dbReference>
<gene>
    <name evidence="7" type="ORF">C095_10430</name>
</gene>
<sequence length="348" mass="40615">MKHYNIPIFISHFGCPNHCVFCNQQKINGQETDIRVEDIHRIVREYLKTLPKKSEKEVAFFGGTFTGLSMELQREYLETLQEYMERGDIQGIRLSTRPDYIRKEILEQLKKYGVKAIELGIQTLDEEVLRKSDRAYSETQVLESIRQIQDYGFEVGIQLMVGLPASNLEKEIRTVKTLIACRPDTARIYPTLVLADTELEKQYRRGEYQALSLEEAVERSRILYCYLEEAGIRTIRLGLQASEELSQENTMIAGPYHPAFRELVETEISYVFLKRIFEREGVQKVFCSEMEVSRMIGLKKKNKERFGEKFQVSIQKQLLPGEILIAGKRYSREERIRRNLNVGISMDF</sequence>
<dbReference type="CDD" id="cd01335">
    <property type="entry name" value="Radical_SAM"/>
    <property type="match status" value="1"/>
</dbReference>
<proteinExistence type="predicted"/>
<accession>A0A017H2V7</accession>
<dbReference type="InterPro" id="IPR007197">
    <property type="entry name" value="rSAM"/>
</dbReference>
<dbReference type="GO" id="GO:0051539">
    <property type="term" value="F:4 iron, 4 sulfur cluster binding"/>
    <property type="evidence" value="ECO:0007669"/>
    <property type="project" value="UniProtKB-KW"/>
</dbReference>
<dbReference type="GO" id="GO:0002926">
    <property type="term" value="P:tRNA wobble base 5-methoxycarbonylmethyl-2-thiouridinylation"/>
    <property type="evidence" value="ECO:0007669"/>
    <property type="project" value="TreeGrafter"/>
</dbReference>
<evidence type="ECO:0000313" key="7">
    <source>
        <dbReference type="EMBL" id="KID48353.1"/>
    </source>
</evidence>
<evidence type="ECO:0000256" key="1">
    <source>
        <dbReference type="ARBA" id="ARBA00001966"/>
    </source>
</evidence>
<dbReference type="Pfam" id="PF04055">
    <property type="entry name" value="Radical_SAM"/>
    <property type="match status" value="1"/>
</dbReference>
<dbReference type="SFLD" id="SFLDS00029">
    <property type="entry name" value="Radical_SAM"/>
    <property type="match status" value="1"/>
</dbReference>
<evidence type="ECO:0000256" key="5">
    <source>
        <dbReference type="ARBA" id="ARBA00023004"/>
    </source>
</evidence>
<dbReference type="GO" id="GO:0005737">
    <property type="term" value="C:cytoplasm"/>
    <property type="evidence" value="ECO:0007669"/>
    <property type="project" value="TreeGrafter"/>
</dbReference>
<dbReference type="PANTHER" id="PTHR11135:SF0">
    <property type="entry name" value="ELONGATOR COMPLEX PROTEIN 3"/>
    <property type="match status" value="1"/>
</dbReference>
<dbReference type="GO" id="GO:0046872">
    <property type="term" value="F:metal ion binding"/>
    <property type="evidence" value="ECO:0007669"/>
    <property type="project" value="UniProtKB-KW"/>
</dbReference>
<evidence type="ECO:0000256" key="4">
    <source>
        <dbReference type="ARBA" id="ARBA00022723"/>
    </source>
</evidence>
<dbReference type="SFLD" id="SFLDG01086">
    <property type="entry name" value="elongater_protein-like"/>
    <property type="match status" value="1"/>
</dbReference>
<dbReference type="PROSITE" id="PS51918">
    <property type="entry name" value="RADICAL_SAM"/>
    <property type="match status" value="1"/>
</dbReference>
<dbReference type="InterPro" id="IPR058240">
    <property type="entry name" value="rSAM_sf"/>
</dbReference>
<name>A0A017H2V7_9FUSO</name>
<dbReference type="InterPro" id="IPR006638">
    <property type="entry name" value="Elp3/MiaA/NifB-like_rSAM"/>
</dbReference>